<keyword evidence="9 16" id="KW-0378">Hydrolase</keyword>
<dbReference type="PANTHER" id="PTHR42944:SF1">
    <property type="entry name" value="ADENINE DNA GLYCOSYLASE"/>
    <property type="match status" value="1"/>
</dbReference>
<dbReference type="InterPro" id="IPR029119">
    <property type="entry name" value="MutY_C"/>
</dbReference>
<keyword evidence="13 14" id="KW-0326">Glycosidase</keyword>
<evidence type="ECO:0000256" key="7">
    <source>
        <dbReference type="ARBA" id="ARBA00022723"/>
    </source>
</evidence>
<dbReference type="InterPro" id="IPR005760">
    <property type="entry name" value="A/G_AdeGlyc_MutY"/>
</dbReference>
<dbReference type="GO" id="GO:0046872">
    <property type="term" value="F:metal ion binding"/>
    <property type="evidence" value="ECO:0007669"/>
    <property type="project" value="UniProtKB-UniRule"/>
</dbReference>
<comment type="similarity">
    <text evidence="3 14">Belongs to the Nth/MutY family.</text>
</comment>
<dbReference type="SMART" id="SM00478">
    <property type="entry name" value="ENDO3c"/>
    <property type="match status" value="1"/>
</dbReference>
<dbReference type="SUPFAM" id="SSF55811">
    <property type="entry name" value="Nudix"/>
    <property type="match status" value="1"/>
</dbReference>
<evidence type="ECO:0000256" key="5">
    <source>
        <dbReference type="ARBA" id="ARBA00022023"/>
    </source>
</evidence>
<dbReference type="InterPro" id="IPR011257">
    <property type="entry name" value="DNA_glycosylase"/>
</dbReference>
<evidence type="ECO:0000256" key="6">
    <source>
        <dbReference type="ARBA" id="ARBA00022485"/>
    </source>
</evidence>
<dbReference type="GO" id="GO:0051539">
    <property type="term" value="F:4 iron, 4 sulfur cluster binding"/>
    <property type="evidence" value="ECO:0007669"/>
    <property type="project" value="UniProtKB-UniRule"/>
</dbReference>
<dbReference type="Gene3D" id="1.10.340.30">
    <property type="entry name" value="Hypothetical protein, domain 2"/>
    <property type="match status" value="1"/>
</dbReference>
<keyword evidence="7" id="KW-0479">Metal-binding</keyword>
<dbReference type="Gene3D" id="3.90.79.10">
    <property type="entry name" value="Nucleoside Triphosphate Pyrophosphohydrolase"/>
    <property type="match status" value="1"/>
</dbReference>
<dbReference type="GO" id="GO:0006284">
    <property type="term" value="P:base-excision repair"/>
    <property type="evidence" value="ECO:0007669"/>
    <property type="project" value="UniProtKB-UniRule"/>
</dbReference>
<evidence type="ECO:0000256" key="12">
    <source>
        <dbReference type="ARBA" id="ARBA00023204"/>
    </source>
</evidence>
<evidence type="ECO:0000256" key="1">
    <source>
        <dbReference type="ARBA" id="ARBA00000843"/>
    </source>
</evidence>
<dbReference type="Pfam" id="PF00633">
    <property type="entry name" value="HHH"/>
    <property type="match status" value="1"/>
</dbReference>
<evidence type="ECO:0000256" key="10">
    <source>
        <dbReference type="ARBA" id="ARBA00023004"/>
    </source>
</evidence>
<dbReference type="NCBIfam" id="TIGR01084">
    <property type="entry name" value="mutY"/>
    <property type="match status" value="1"/>
</dbReference>
<keyword evidence="10 14" id="KW-0408">Iron</keyword>
<evidence type="ECO:0000256" key="8">
    <source>
        <dbReference type="ARBA" id="ARBA00022763"/>
    </source>
</evidence>
<dbReference type="GO" id="GO:0034039">
    <property type="term" value="F:8-oxo-7,8-dihydroguanine DNA N-glycosylase activity"/>
    <property type="evidence" value="ECO:0007669"/>
    <property type="project" value="TreeGrafter"/>
</dbReference>
<organism evidence="16">
    <name type="scientific">Ornithinibacillus sp. 4-3</name>
    <dbReference type="NCBI Taxonomy" id="3231488"/>
    <lineage>
        <taxon>Bacteria</taxon>
        <taxon>Bacillati</taxon>
        <taxon>Bacillota</taxon>
        <taxon>Bacilli</taxon>
        <taxon>Bacillales</taxon>
        <taxon>Bacillaceae</taxon>
        <taxon>Ornithinibacillus</taxon>
    </lineage>
</organism>
<dbReference type="GO" id="GO:0006298">
    <property type="term" value="P:mismatch repair"/>
    <property type="evidence" value="ECO:0007669"/>
    <property type="project" value="TreeGrafter"/>
</dbReference>
<dbReference type="Pfam" id="PF10576">
    <property type="entry name" value="EndIII_4Fe-2S"/>
    <property type="match status" value="1"/>
</dbReference>
<keyword evidence="11" id="KW-0411">Iron-sulfur</keyword>
<dbReference type="CDD" id="cd03431">
    <property type="entry name" value="NUDIX_DNA_Glycosylase_C-MutY"/>
    <property type="match status" value="1"/>
</dbReference>
<dbReference type="EC" id="3.2.2.31" evidence="4 14"/>
<evidence type="ECO:0000256" key="3">
    <source>
        <dbReference type="ARBA" id="ARBA00008343"/>
    </source>
</evidence>
<dbReference type="InterPro" id="IPR044298">
    <property type="entry name" value="MIG/MutY"/>
</dbReference>
<comment type="cofactor">
    <cofactor evidence="14">
        <name>[4Fe-4S] cluster</name>
        <dbReference type="ChEBI" id="CHEBI:49883"/>
    </cofactor>
    <text evidence="14">Binds 1 [4Fe-4S] cluster.</text>
</comment>
<dbReference type="InterPro" id="IPR000445">
    <property type="entry name" value="HhH_motif"/>
</dbReference>
<dbReference type="CDD" id="cd00056">
    <property type="entry name" value="ENDO3c"/>
    <property type="match status" value="1"/>
</dbReference>
<dbReference type="InterPro" id="IPR015797">
    <property type="entry name" value="NUDIX_hydrolase-like_dom_sf"/>
</dbReference>
<dbReference type="EMBL" id="CP162599">
    <property type="protein sequence ID" value="XDK34556.1"/>
    <property type="molecule type" value="Genomic_DNA"/>
</dbReference>
<proteinExistence type="inferred from homology"/>
<evidence type="ECO:0000256" key="13">
    <source>
        <dbReference type="ARBA" id="ARBA00023295"/>
    </source>
</evidence>
<dbReference type="InterPro" id="IPR003651">
    <property type="entry name" value="Endonuclease3_FeS-loop_motif"/>
</dbReference>
<evidence type="ECO:0000256" key="2">
    <source>
        <dbReference type="ARBA" id="ARBA00002933"/>
    </source>
</evidence>
<dbReference type="InterPro" id="IPR003265">
    <property type="entry name" value="HhH-GPD_domain"/>
</dbReference>
<accession>A0AB39HWI7</accession>
<keyword evidence="8 14" id="KW-0227">DNA damage</keyword>
<comment type="catalytic activity">
    <reaction evidence="1 14">
        <text>Hydrolyzes free adenine bases from 7,8-dihydro-8-oxoguanine:adenine mismatched double-stranded DNA, leaving an apurinic site.</text>
        <dbReference type="EC" id="3.2.2.31"/>
    </reaction>
</comment>
<evidence type="ECO:0000259" key="15">
    <source>
        <dbReference type="SMART" id="SM00478"/>
    </source>
</evidence>
<evidence type="ECO:0000256" key="9">
    <source>
        <dbReference type="ARBA" id="ARBA00022801"/>
    </source>
</evidence>
<dbReference type="GO" id="GO:0035485">
    <property type="term" value="F:adenine/guanine mispair binding"/>
    <property type="evidence" value="ECO:0007669"/>
    <property type="project" value="TreeGrafter"/>
</dbReference>
<keyword evidence="6" id="KW-0004">4Fe-4S</keyword>
<keyword evidence="12" id="KW-0234">DNA repair</keyword>
<feature type="domain" description="HhH-GPD" evidence="15">
    <location>
        <begin position="44"/>
        <end position="195"/>
    </location>
</feature>
<name>A0AB39HWI7_9BACI</name>
<dbReference type="PANTHER" id="PTHR42944">
    <property type="entry name" value="ADENINE DNA GLYCOSYLASE"/>
    <property type="match status" value="1"/>
</dbReference>
<evidence type="ECO:0000256" key="4">
    <source>
        <dbReference type="ARBA" id="ARBA00012045"/>
    </source>
</evidence>
<dbReference type="FunFam" id="1.10.340.30:FF:000002">
    <property type="entry name" value="Adenine DNA glycosylase"/>
    <property type="match status" value="1"/>
</dbReference>
<evidence type="ECO:0000313" key="16">
    <source>
        <dbReference type="EMBL" id="XDK34556.1"/>
    </source>
</evidence>
<dbReference type="Gene3D" id="1.10.1670.10">
    <property type="entry name" value="Helix-hairpin-Helix base-excision DNA repair enzymes (C-terminal)"/>
    <property type="match status" value="1"/>
</dbReference>
<comment type="function">
    <text evidence="2">Adenine glycosylase active on G-A mispairs. MutY also corrects error-prone DNA synthesis past GO lesions which are due to the oxidatively damaged form of guanine: 7,8-dihydro-8-oxoguanine (8-oxo-dGTP).</text>
</comment>
<dbReference type="GO" id="GO:0000701">
    <property type="term" value="F:purine-specific mismatch base pair DNA N-glycosylase activity"/>
    <property type="evidence" value="ECO:0007669"/>
    <property type="project" value="UniProtKB-EC"/>
</dbReference>
<dbReference type="GO" id="GO:0032357">
    <property type="term" value="F:oxidized purine DNA binding"/>
    <property type="evidence" value="ECO:0007669"/>
    <property type="project" value="TreeGrafter"/>
</dbReference>
<evidence type="ECO:0000256" key="11">
    <source>
        <dbReference type="ARBA" id="ARBA00023014"/>
    </source>
</evidence>
<dbReference type="FunFam" id="1.10.1670.10:FF:000002">
    <property type="entry name" value="Adenine DNA glycosylase"/>
    <property type="match status" value="1"/>
</dbReference>
<dbReference type="SUPFAM" id="SSF48150">
    <property type="entry name" value="DNA-glycosylase"/>
    <property type="match status" value="1"/>
</dbReference>
<evidence type="ECO:0000256" key="14">
    <source>
        <dbReference type="RuleBase" id="RU365096"/>
    </source>
</evidence>
<dbReference type="InterPro" id="IPR023170">
    <property type="entry name" value="HhH_base_excis_C"/>
</dbReference>
<dbReference type="SMART" id="SM00525">
    <property type="entry name" value="FES"/>
    <property type="match status" value="1"/>
</dbReference>
<protein>
    <recommendedName>
        <fullName evidence="5 14">Adenine DNA glycosylase</fullName>
        <ecNumber evidence="4 14">3.2.2.31</ecNumber>
    </recommendedName>
</protein>
<dbReference type="Pfam" id="PF00730">
    <property type="entry name" value="HhH-GPD"/>
    <property type="match status" value="1"/>
</dbReference>
<dbReference type="AlphaFoldDB" id="A0AB39HWI7"/>
<dbReference type="RefSeq" id="WP_368655226.1">
    <property type="nucleotide sequence ID" value="NZ_CP162599.1"/>
</dbReference>
<sequence>MNYLHKFDIISFQNDLLAWYEHHQRKLPWRENKDPYSIWISEIMLQQTKVDTVIPYFNRFKQLFPTVFDLAKADEQAVLKAWEGLGYYSRARNLHHAAKQIVEQYDGVMPSNPKELGALKGIGPYTKGAILSIAFNQPEPAVDGNVMRVYSRLLKIEENIADQKVRKLFESVVRETIAVQDPSSFNQAVMELGALVCTPKSPSCLLCPVQQYCRAFQEGIESELPIKSKAKKQRVIPYVVLLLEKANGSYAIQQRPSEGLLANLWQFPMIPIAEIGFDHIENWVQAEYGLTIQLGKKCGELRHVFSHIIWEIEIYHAQVIEDEEDHAFQFVLKEELDTYPFPTSHINIMKKMED</sequence>
<dbReference type="Pfam" id="PF14815">
    <property type="entry name" value="NUDIX_4"/>
    <property type="match status" value="1"/>
</dbReference>
<gene>
    <name evidence="16" type="primary">mutY</name>
    <name evidence="16" type="ORF">AB4Y30_13295</name>
</gene>
<reference evidence="16" key="1">
    <citation type="submission" date="2024-07" db="EMBL/GenBank/DDBJ databases">
        <title>Halotolerant mesophilic bacterium Ornithinibacillus sp. 4-3, sp. nov., isolated from soil.</title>
        <authorList>
            <person name="Sidarenka A.V."/>
            <person name="Guliayeva D.E."/>
            <person name="Leanovich S.I."/>
            <person name="Hileuskaya K.S."/>
            <person name="Akhremchuk A.E."/>
            <person name="Sikolenko M.A."/>
            <person name="Valentovich L.N."/>
        </authorList>
    </citation>
    <scope>NUCLEOTIDE SEQUENCE</scope>
    <source>
        <strain evidence="16">4-3</strain>
    </source>
</reference>